<name>A0AC34QS44_9BILA</name>
<organism evidence="1 2">
    <name type="scientific">Panagrolaimus sp. JU765</name>
    <dbReference type="NCBI Taxonomy" id="591449"/>
    <lineage>
        <taxon>Eukaryota</taxon>
        <taxon>Metazoa</taxon>
        <taxon>Ecdysozoa</taxon>
        <taxon>Nematoda</taxon>
        <taxon>Chromadorea</taxon>
        <taxon>Rhabditida</taxon>
        <taxon>Tylenchina</taxon>
        <taxon>Panagrolaimomorpha</taxon>
        <taxon>Panagrolaimoidea</taxon>
        <taxon>Panagrolaimidae</taxon>
        <taxon>Panagrolaimus</taxon>
    </lineage>
</organism>
<accession>A0AC34QS44</accession>
<sequence length="221" mass="25724">MISLQAAAEEKKESIRQLLRKIKERLEVKEPIISALADALLQMRNGIHVFTSLAVQNGSDQFDYHSDFEHLQKLLFLLSEEDWQKIRQFDSLFNADVDIEISKLIFDINSKVEKTRQKDALNFYRDHQSFVQVRHLAGPIEKLSKKEKNYLIERYVSQKEPELEIAKRSRFCAVCRSIAVSVCCFDSAYCSFQCQAVDWSTHQLVCDHETFVQSCKNNLNN</sequence>
<evidence type="ECO:0000313" key="1">
    <source>
        <dbReference type="Proteomes" id="UP000887576"/>
    </source>
</evidence>
<evidence type="ECO:0000313" key="2">
    <source>
        <dbReference type="WBParaSite" id="JU765_v2.g18780.t1"/>
    </source>
</evidence>
<protein>
    <submittedName>
        <fullName evidence="2">MYND-type domain-containing protein</fullName>
    </submittedName>
</protein>
<dbReference type="Proteomes" id="UP000887576">
    <property type="component" value="Unplaced"/>
</dbReference>
<reference evidence="2" key="1">
    <citation type="submission" date="2022-11" db="UniProtKB">
        <authorList>
            <consortium name="WormBaseParasite"/>
        </authorList>
    </citation>
    <scope>IDENTIFICATION</scope>
</reference>
<dbReference type="WBParaSite" id="JU765_v2.g18780.t1">
    <property type="protein sequence ID" value="JU765_v2.g18780.t1"/>
    <property type="gene ID" value="JU765_v2.g18780"/>
</dbReference>
<proteinExistence type="predicted"/>